<reference evidence="9 10" key="1">
    <citation type="submission" date="2021-03" db="EMBL/GenBank/DDBJ databases">
        <title>Sequencing the genomes of 1000 actinobacteria strains.</title>
        <authorList>
            <person name="Klenk H.-P."/>
        </authorList>
    </citation>
    <scope>NUCLEOTIDE SEQUENCE [LARGE SCALE GENOMIC DNA]</scope>
    <source>
        <strain evidence="9 10">DSM 46670</strain>
    </source>
</reference>
<feature type="region of interest" description="Disordered" evidence="5">
    <location>
        <begin position="67"/>
        <end position="86"/>
    </location>
</feature>
<keyword evidence="4" id="KW-0186">Copper</keyword>
<proteinExistence type="predicted"/>
<dbReference type="PANTHER" id="PTHR34820">
    <property type="entry name" value="INNER MEMBRANE PROTEIN YEBZ"/>
    <property type="match status" value="1"/>
</dbReference>
<comment type="caution">
    <text evidence="9">The sequence shown here is derived from an EMBL/GenBank/DDBJ whole genome shotgun (WGS) entry which is preliminary data.</text>
</comment>
<dbReference type="Proteomes" id="UP001519332">
    <property type="component" value="Unassembled WGS sequence"/>
</dbReference>
<dbReference type="InterPro" id="IPR014756">
    <property type="entry name" value="Ig_E-set"/>
</dbReference>
<evidence type="ECO:0000256" key="3">
    <source>
        <dbReference type="ARBA" id="ARBA00022729"/>
    </source>
</evidence>
<feature type="chain" id="PRO_5047053621" evidence="7">
    <location>
        <begin position="25"/>
        <end position="183"/>
    </location>
</feature>
<evidence type="ECO:0000256" key="2">
    <source>
        <dbReference type="ARBA" id="ARBA00022723"/>
    </source>
</evidence>
<sequence>MRRLAAVAVLAGLTFVGLATPALAHNSLIGSNPADKATVEAGPQSITLTFDQPVQGGDGVNTISVRDPQGNHWEAGPPQASGSEVTAPVRPLGPSGVYSITWRVLSADGHPVQGALSFTLSKAGNGTPISTEELAKFSNASTAPPGQSEEGGIPTWVWIVGAVLVLGVGIVFALRMGGKEEEA</sequence>
<evidence type="ECO:0000259" key="8">
    <source>
        <dbReference type="Pfam" id="PF04234"/>
    </source>
</evidence>
<comment type="subcellular location">
    <subcellularLocation>
        <location evidence="1">Cell envelope</location>
    </subcellularLocation>
</comment>
<keyword evidence="6" id="KW-0472">Membrane</keyword>
<keyword evidence="2" id="KW-0479">Metal-binding</keyword>
<feature type="domain" description="CopC" evidence="8">
    <location>
        <begin position="25"/>
        <end position="120"/>
    </location>
</feature>
<keyword evidence="6" id="KW-1133">Transmembrane helix</keyword>
<evidence type="ECO:0000256" key="1">
    <source>
        <dbReference type="ARBA" id="ARBA00004196"/>
    </source>
</evidence>
<evidence type="ECO:0000256" key="4">
    <source>
        <dbReference type="ARBA" id="ARBA00023008"/>
    </source>
</evidence>
<accession>A0ABS4TBJ7</accession>
<dbReference type="Pfam" id="PF04234">
    <property type="entry name" value="CopC"/>
    <property type="match status" value="1"/>
</dbReference>
<keyword evidence="10" id="KW-1185">Reference proteome</keyword>
<dbReference type="PANTHER" id="PTHR34820:SF4">
    <property type="entry name" value="INNER MEMBRANE PROTEIN YEBZ"/>
    <property type="match status" value="1"/>
</dbReference>
<evidence type="ECO:0000256" key="7">
    <source>
        <dbReference type="SAM" id="SignalP"/>
    </source>
</evidence>
<dbReference type="InterPro" id="IPR032694">
    <property type="entry name" value="CopC/D"/>
</dbReference>
<evidence type="ECO:0000256" key="6">
    <source>
        <dbReference type="SAM" id="Phobius"/>
    </source>
</evidence>
<dbReference type="Gene3D" id="2.60.40.1220">
    <property type="match status" value="1"/>
</dbReference>
<dbReference type="InterPro" id="IPR007348">
    <property type="entry name" value="CopC_dom"/>
</dbReference>
<evidence type="ECO:0000256" key="5">
    <source>
        <dbReference type="SAM" id="MobiDB-lite"/>
    </source>
</evidence>
<feature type="signal peptide" evidence="7">
    <location>
        <begin position="1"/>
        <end position="24"/>
    </location>
</feature>
<dbReference type="SUPFAM" id="SSF81296">
    <property type="entry name" value="E set domains"/>
    <property type="match status" value="1"/>
</dbReference>
<organism evidence="9 10">
    <name type="scientific">Kibdelosporangium banguiense</name>
    <dbReference type="NCBI Taxonomy" id="1365924"/>
    <lineage>
        <taxon>Bacteria</taxon>
        <taxon>Bacillati</taxon>
        <taxon>Actinomycetota</taxon>
        <taxon>Actinomycetes</taxon>
        <taxon>Pseudonocardiales</taxon>
        <taxon>Pseudonocardiaceae</taxon>
        <taxon>Kibdelosporangium</taxon>
    </lineage>
</organism>
<gene>
    <name evidence="9" type="ORF">JOF56_002179</name>
</gene>
<dbReference type="RefSeq" id="WP_209636874.1">
    <property type="nucleotide sequence ID" value="NZ_JAGINW010000001.1"/>
</dbReference>
<dbReference type="EMBL" id="JAGINW010000001">
    <property type="protein sequence ID" value="MBP2321794.1"/>
    <property type="molecule type" value="Genomic_DNA"/>
</dbReference>
<keyword evidence="3 7" id="KW-0732">Signal</keyword>
<feature type="transmembrane region" description="Helical" evidence="6">
    <location>
        <begin position="155"/>
        <end position="174"/>
    </location>
</feature>
<evidence type="ECO:0000313" key="10">
    <source>
        <dbReference type="Proteomes" id="UP001519332"/>
    </source>
</evidence>
<keyword evidence="6" id="KW-0812">Transmembrane</keyword>
<dbReference type="InterPro" id="IPR014755">
    <property type="entry name" value="Cu-Rt/internalin_Ig-like"/>
</dbReference>
<name>A0ABS4TBJ7_9PSEU</name>
<protein>
    <submittedName>
        <fullName evidence="9">Methionine-rich copper-binding protein CopC</fullName>
    </submittedName>
</protein>
<evidence type="ECO:0000313" key="9">
    <source>
        <dbReference type="EMBL" id="MBP2321794.1"/>
    </source>
</evidence>